<feature type="modified residue" description="N6-(pyridoxal phosphate)lysine" evidence="9">
    <location>
        <position position="47"/>
    </location>
</feature>
<comment type="cofactor">
    <cofactor evidence="1 9">
        <name>pyridoxal 5'-phosphate</name>
        <dbReference type="ChEBI" id="CHEBI:597326"/>
    </cofactor>
</comment>
<comment type="similarity">
    <text evidence="2">Belongs to the Orn/Lys/Arg decarboxylase class-II family.</text>
</comment>
<dbReference type="EMBL" id="BMMX01000011">
    <property type="protein sequence ID" value="GGK93926.1"/>
    <property type="molecule type" value="Genomic_DNA"/>
</dbReference>
<dbReference type="SUPFAM" id="SSF51419">
    <property type="entry name" value="PLP-binding barrel"/>
    <property type="match status" value="1"/>
</dbReference>
<keyword evidence="12" id="KW-1185">Reference proteome</keyword>
<dbReference type="PANTHER" id="PTHR11482:SF6">
    <property type="entry name" value="ORNITHINE DECARBOXYLASE 1-RELATED"/>
    <property type="match status" value="1"/>
</dbReference>
<keyword evidence="3" id="KW-0210">Decarboxylase</keyword>
<comment type="caution">
    <text evidence="11">The sequence shown here is derived from an EMBL/GenBank/DDBJ whole genome shotgun (WGS) entry which is preliminary data.</text>
</comment>
<dbReference type="Pfam" id="PF02784">
    <property type="entry name" value="Orn_Arg_deC_N"/>
    <property type="match status" value="1"/>
</dbReference>
<dbReference type="PROSITE" id="PS00878">
    <property type="entry name" value="ODR_DC_2_1"/>
    <property type="match status" value="1"/>
</dbReference>
<name>A0A8J3FNK9_9ACTN</name>
<organism evidence="11 12">
    <name type="scientific">Mangrovihabitans endophyticus</name>
    <dbReference type="NCBI Taxonomy" id="1751298"/>
    <lineage>
        <taxon>Bacteria</taxon>
        <taxon>Bacillati</taxon>
        <taxon>Actinomycetota</taxon>
        <taxon>Actinomycetes</taxon>
        <taxon>Micromonosporales</taxon>
        <taxon>Micromonosporaceae</taxon>
        <taxon>Mangrovihabitans</taxon>
    </lineage>
</organism>
<dbReference type="AlphaFoldDB" id="A0A8J3FNK9"/>
<dbReference type="SUPFAM" id="SSF50621">
    <property type="entry name" value="Alanine racemase C-terminal domain-like"/>
    <property type="match status" value="1"/>
</dbReference>
<evidence type="ECO:0000256" key="2">
    <source>
        <dbReference type="ARBA" id="ARBA00008872"/>
    </source>
</evidence>
<dbReference type="InterPro" id="IPR002433">
    <property type="entry name" value="Orn_de-COase"/>
</dbReference>
<dbReference type="CDD" id="cd00622">
    <property type="entry name" value="PLPDE_III_ODC"/>
    <property type="match status" value="1"/>
</dbReference>
<protein>
    <recommendedName>
        <fullName evidence="7">ornithine decarboxylase</fullName>
        <ecNumber evidence="7">4.1.1.17</ecNumber>
    </recommendedName>
</protein>
<dbReference type="InterPro" id="IPR009006">
    <property type="entry name" value="Ala_racemase/Decarboxylase_C"/>
</dbReference>
<dbReference type="PANTHER" id="PTHR11482">
    <property type="entry name" value="ARGININE/DIAMINOPIMELATE/ORNITHINE DECARBOXYLASE"/>
    <property type="match status" value="1"/>
</dbReference>
<evidence type="ECO:0000259" key="10">
    <source>
        <dbReference type="Pfam" id="PF02784"/>
    </source>
</evidence>
<feature type="domain" description="Orn/DAP/Arg decarboxylase 2 N-terminal" evidence="10">
    <location>
        <begin position="25"/>
        <end position="256"/>
    </location>
</feature>
<accession>A0A8J3FNK9</accession>
<dbReference type="InterPro" id="IPR022653">
    <property type="entry name" value="De-COase2_pyr-phos_BS"/>
</dbReference>
<dbReference type="PRINTS" id="PR01182">
    <property type="entry name" value="ORNDCRBXLASE"/>
</dbReference>
<dbReference type="InterPro" id="IPR022644">
    <property type="entry name" value="De-COase2_N"/>
</dbReference>
<evidence type="ECO:0000313" key="12">
    <source>
        <dbReference type="Proteomes" id="UP000656042"/>
    </source>
</evidence>
<sequence length="369" mass="39625">MARRWGPYGRPGAVTTPRLVMDLVTVEHAYATFRSALPEARVHYAMKCNPHPDILRRLRRAGCSFEIASAAELAALHAVGVRGRDVLFSNPVKADLHIQAAHAAGVWRFAADSPEEVEKLARHAPGAAVYARLRTGGGGEVGSEGKFGVTAQVAAGLLRLARERGLRPYGLTFHVGSQMTEPQAWTPAIAECAAAMRELERDGITLTMVDVGGGFPARYDVDVPDLSEYGKVIRSAVESLPYRVELVVEPGRALVAEAGTMMATVIGLAERDGARWAHLDVGAFNGLMEALESGNQLRFPVTDPRPSGPRRRYHLTGPSCDSQDTILYDVELSADLGVGDAVLIHVAGAYTSAYASTFNGFPVPAVRCR</sequence>
<dbReference type="EC" id="4.1.1.17" evidence="7"/>
<dbReference type="FunFam" id="3.20.20.10:FF:000008">
    <property type="entry name" value="Ornithine decarboxylase"/>
    <property type="match status" value="1"/>
</dbReference>
<dbReference type="InterPro" id="IPR022657">
    <property type="entry name" value="De-COase2_CS"/>
</dbReference>
<dbReference type="PRINTS" id="PR01179">
    <property type="entry name" value="ODADCRBXLASE"/>
</dbReference>
<gene>
    <name evidence="11" type="primary">speF</name>
    <name evidence="11" type="ORF">GCM10012284_29960</name>
</gene>
<evidence type="ECO:0000256" key="7">
    <source>
        <dbReference type="ARBA" id="ARBA00034138"/>
    </source>
</evidence>
<dbReference type="GO" id="GO:0033387">
    <property type="term" value="P:putrescine biosynthetic process from arginine, via ornithine"/>
    <property type="evidence" value="ECO:0007669"/>
    <property type="project" value="TreeGrafter"/>
</dbReference>
<dbReference type="InterPro" id="IPR029066">
    <property type="entry name" value="PLP-binding_barrel"/>
</dbReference>
<dbReference type="Gene3D" id="3.20.20.10">
    <property type="entry name" value="Alanine racemase"/>
    <property type="match status" value="1"/>
</dbReference>
<evidence type="ECO:0000256" key="4">
    <source>
        <dbReference type="ARBA" id="ARBA00022898"/>
    </source>
</evidence>
<dbReference type="InterPro" id="IPR000183">
    <property type="entry name" value="Orn/DAP/Arg_de-COase"/>
</dbReference>
<evidence type="ECO:0000313" key="11">
    <source>
        <dbReference type="EMBL" id="GGK93926.1"/>
    </source>
</evidence>
<dbReference type="PROSITE" id="PS00879">
    <property type="entry name" value="ODR_DC_2_2"/>
    <property type="match status" value="1"/>
</dbReference>
<keyword evidence="5" id="KW-0456">Lyase</keyword>
<comment type="catalytic activity">
    <reaction evidence="8">
        <text>L-ornithine + H(+) = putrescine + CO2</text>
        <dbReference type="Rhea" id="RHEA:22964"/>
        <dbReference type="ChEBI" id="CHEBI:15378"/>
        <dbReference type="ChEBI" id="CHEBI:16526"/>
        <dbReference type="ChEBI" id="CHEBI:46911"/>
        <dbReference type="ChEBI" id="CHEBI:326268"/>
        <dbReference type="EC" id="4.1.1.17"/>
    </reaction>
</comment>
<evidence type="ECO:0000256" key="6">
    <source>
        <dbReference type="ARBA" id="ARBA00034115"/>
    </source>
</evidence>
<dbReference type="GO" id="GO:0005737">
    <property type="term" value="C:cytoplasm"/>
    <property type="evidence" value="ECO:0007669"/>
    <property type="project" value="TreeGrafter"/>
</dbReference>
<evidence type="ECO:0000256" key="1">
    <source>
        <dbReference type="ARBA" id="ARBA00001933"/>
    </source>
</evidence>
<evidence type="ECO:0000256" key="8">
    <source>
        <dbReference type="ARBA" id="ARBA00049127"/>
    </source>
</evidence>
<comment type="pathway">
    <text evidence="6">Amine and polyamine biosynthesis; putrescine biosynthesis via L-ornithine pathway; putrescine from L-ornithine: step 1/1.</text>
</comment>
<keyword evidence="4 9" id="KW-0663">Pyridoxal phosphate</keyword>
<evidence type="ECO:0000256" key="5">
    <source>
        <dbReference type="ARBA" id="ARBA00023239"/>
    </source>
</evidence>
<evidence type="ECO:0000256" key="9">
    <source>
        <dbReference type="PIRSR" id="PIRSR600183-50"/>
    </source>
</evidence>
<proteinExistence type="inferred from homology"/>
<feature type="active site" description="Proton donor" evidence="9">
    <location>
        <position position="320"/>
    </location>
</feature>
<dbReference type="GO" id="GO:0004586">
    <property type="term" value="F:ornithine decarboxylase activity"/>
    <property type="evidence" value="ECO:0007669"/>
    <property type="project" value="UniProtKB-EC"/>
</dbReference>
<reference evidence="11" key="2">
    <citation type="submission" date="2020-09" db="EMBL/GenBank/DDBJ databases">
        <authorList>
            <person name="Sun Q."/>
            <person name="Zhou Y."/>
        </authorList>
    </citation>
    <scope>NUCLEOTIDE SEQUENCE</scope>
    <source>
        <strain evidence="11">CGMCC 4.7299</strain>
    </source>
</reference>
<reference evidence="11" key="1">
    <citation type="journal article" date="2014" name="Int. J. Syst. Evol. Microbiol.">
        <title>Complete genome sequence of Corynebacterium casei LMG S-19264T (=DSM 44701T), isolated from a smear-ripened cheese.</title>
        <authorList>
            <consortium name="US DOE Joint Genome Institute (JGI-PGF)"/>
            <person name="Walter F."/>
            <person name="Albersmeier A."/>
            <person name="Kalinowski J."/>
            <person name="Ruckert C."/>
        </authorList>
    </citation>
    <scope>NUCLEOTIDE SEQUENCE</scope>
    <source>
        <strain evidence="11">CGMCC 4.7299</strain>
    </source>
</reference>
<evidence type="ECO:0000256" key="3">
    <source>
        <dbReference type="ARBA" id="ARBA00022793"/>
    </source>
</evidence>
<dbReference type="Proteomes" id="UP000656042">
    <property type="component" value="Unassembled WGS sequence"/>
</dbReference>
<dbReference type="Gene3D" id="2.40.37.10">
    <property type="entry name" value="Lyase, Ornithine Decarboxylase, Chain A, domain 1"/>
    <property type="match status" value="1"/>
</dbReference>